<evidence type="ECO:0000256" key="2">
    <source>
        <dbReference type="ARBA" id="ARBA00023002"/>
    </source>
</evidence>
<reference evidence="5" key="1">
    <citation type="submission" date="2020-02" db="EMBL/GenBank/DDBJ databases">
        <title>PAGI-encoded CrpP-like fluoroquinolone-modifying enzymes among Pseudomonas aeruginosa clinical isolates in Europe.</title>
        <authorList>
            <person name="Ortiz de la Rosa J.M."/>
            <person name="Nordmann P."/>
            <person name="Poirel L."/>
        </authorList>
    </citation>
    <scope>NUCLEOTIDE SEQUENCE</scope>
    <source>
        <strain evidence="5">PAGI-104</strain>
    </source>
</reference>
<dbReference type="SMART" id="SM00822">
    <property type="entry name" value="PKS_KR"/>
    <property type="match status" value="1"/>
</dbReference>
<evidence type="ECO:0000313" key="5">
    <source>
        <dbReference type="EMBL" id="QIU80106.1"/>
    </source>
</evidence>
<dbReference type="PROSITE" id="PS00061">
    <property type="entry name" value="ADH_SHORT"/>
    <property type="match status" value="1"/>
</dbReference>
<accession>A0A6H0JLI6</accession>
<dbReference type="PRINTS" id="PR00081">
    <property type="entry name" value="GDHRDH"/>
</dbReference>
<dbReference type="SUPFAM" id="SSF51735">
    <property type="entry name" value="NAD(P)-binding Rossmann-fold domains"/>
    <property type="match status" value="1"/>
</dbReference>
<evidence type="ECO:0000259" key="4">
    <source>
        <dbReference type="SMART" id="SM00822"/>
    </source>
</evidence>
<sequence>MNMFNLQDKVVLITGAGGGIGAATARAMHAVGAKVVLLDVTENAVQELATELGPRTLAMFASVTSREDLDRAVARAVETFGGIDVVFANAGIACDPPTTIRNMDEVTFERVVEVDLLGVWRTVRACLPQICARNGHVLVTSSVYAFVNGVVNAPYAMSKAGVEMFARSLRAELAGTGATAGVLYPGWVSTAIAQSAFGGNAEATELVKLAYPSVLRAPIQPERIAEAVVKGVQARSARINCPRRWIPISILRGFFNLLTDWTLDRDKRIQALIRKIEK</sequence>
<dbReference type="PANTHER" id="PTHR43008:SF4">
    <property type="entry name" value="CHAIN DEHYDROGENASE, PUTATIVE (AFU_ORTHOLOGUE AFUA_4G08710)-RELATED"/>
    <property type="match status" value="1"/>
</dbReference>
<dbReference type="GO" id="GO:0050664">
    <property type="term" value="F:oxidoreductase activity, acting on NAD(P)H, oxygen as acceptor"/>
    <property type="evidence" value="ECO:0007669"/>
    <property type="project" value="TreeGrafter"/>
</dbReference>
<protein>
    <submittedName>
        <fullName evidence="5">SDR family NAD(P)-dependent oxidoreductase</fullName>
    </submittedName>
</protein>
<dbReference type="PRINTS" id="PR00080">
    <property type="entry name" value="SDRFAMILY"/>
</dbReference>
<proteinExistence type="inferred from homology"/>
<dbReference type="InterPro" id="IPR036291">
    <property type="entry name" value="NAD(P)-bd_dom_sf"/>
</dbReference>
<dbReference type="CDD" id="cd05233">
    <property type="entry name" value="SDR_c"/>
    <property type="match status" value="1"/>
</dbReference>
<keyword evidence="2" id="KW-0560">Oxidoreductase</keyword>
<dbReference type="Gene3D" id="3.40.50.720">
    <property type="entry name" value="NAD(P)-binding Rossmann-like Domain"/>
    <property type="match status" value="1"/>
</dbReference>
<dbReference type="InterPro" id="IPR002347">
    <property type="entry name" value="SDR_fam"/>
</dbReference>
<dbReference type="InterPro" id="IPR057326">
    <property type="entry name" value="KR_dom"/>
</dbReference>
<comment type="similarity">
    <text evidence="1 3">Belongs to the short-chain dehydrogenases/reductases (SDR) family.</text>
</comment>
<dbReference type="Pfam" id="PF00106">
    <property type="entry name" value="adh_short"/>
    <property type="match status" value="1"/>
</dbReference>
<name>A0A6H0JLI6_PSEAI</name>
<dbReference type="AlphaFoldDB" id="A0A6H0JLI6"/>
<dbReference type="PANTHER" id="PTHR43008">
    <property type="entry name" value="BENZIL REDUCTASE"/>
    <property type="match status" value="1"/>
</dbReference>
<dbReference type="EMBL" id="MT074671">
    <property type="protein sequence ID" value="QIU80106.1"/>
    <property type="molecule type" value="Genomic_DNA"/>
</dbReference>
<evidence type="ECO:0000256" key="1">
    <source>
        <dbReference type="ARBA" id="ARBA00006484"/>
    </source>
</evidence>
<organism evidence="5">
    <name type="scientific">Pseudomonas aeruginosa</name>
    <dbReference type="NCBI Taxonomy" id="287"/>
    <lineage>
        <taxon>Bacteria</taxon>
        <taxon>Pseudomonadati</taxon>
        <taxon>Pseudomonadota</taxon>
        <taxon>Gammaproteobacteria</taxon>
        <taxon>Pseudomonadales</taxon>
        <taxon>Pseudomonadaceae</taxon>
        <taxon>Pseudomonas</taxon>
    </lineage>
</organism>
<feature type="domain" description="Ketoreductase" evidence="4">
    <location>
        <begin position="9"/>
        <end position="190"/>
    </location>
</feature>
<evidence type="ECO:0000256" key="3">
    <source>
        <dbReference type="RuleBase" id="RU000363"/>
    </source>
</evidence>
<dbReference type="InterPro" id="IPR020904">
    <property type="entry name" value="Sc_DH/Rdtase_CS"/>
</dbReference>
<dbReference type="NCBIfam" id="NF004526">
    <property type="entry name" value="PRK05872.1"/>
    <property type="match status" value="1"/>
</dbReference>